<proteinExistence type="predicted"/>
<dbReference type="Proteomes" id="UP000198432">
    <property type="component" value="Unassembled WGS sequence"/>
</dbReference>
<evidence type="ECO:0000313" key="3">
    <source>
        <dbReference type="Proteomes" id="UP000198432"/>
    </source>
</evidence>
<evidence type="ECO:0000313" key="2">
    <source>
        <dbReference type="EMBL" id="SNT19524.1"/>
    </source>
</evidence>
<feature type="transmembrane region" description="Helical" evidence="1">
    <location>
        <begin position="46"/>
        <end position="64"/>
    </location>
</feature>
<keyword evidence="3" id="KW-1185">Reference proteome</keyword>
<feature type="transmembrane region" description="Helical" evidence="1">
    <location>
        <begin position="15"/>
        <end position="39"/>
    </location>
</feature>
<keyword evidence="1" id="KW-1133">Transmembrane helix</keyword>
<keyword evidence="1" id="KW-0472">Membrane</keyword>
<dbReference type="RefSeq" id="WP_089321427.1">
    <property type="nucleotide sequence ID" value="NZ_FZOQ01000030.1"/>
</dbReference>
<keyword evidence="1" id="KW-0812">Transmembrane</keyword>
<dbReference type="AlphaFoldDB" id="A0A239KQQ6"/>
<name>A0A239KQQ6_9BACT</name>
<evidence type="ECO:0000256" key="1">
    <source>
        <dbReference type="SAM" id="Phobius"/>
    </source>
</evidence>
<gene>
    <name evidence="2" type="ORF">SAMN06296052_13020</name>
</gene>
<dbReference type="EMBL" id="FZOQ01000030">
    <property type="protein sequence ID" value="SNT19524.1"/>
    <property type="molecule type" value="Genomic_DNA"/>
</dbReference>
<organism evidence="2 3">
    <name type="scientific">Pontibacter ummariensis</name>
    <dbReference type="NCBI Taxonomy" id="1610492"/>
    <lineage>
        <taxon>Bacteria</taxon>
        <taxon>Pseudomonadati</taxon>
        <taxon>Bacteroidota</taxon>
        <taxon>Cytophagia</taxon>
        <taxon>Cytophagales</taxon>
        <taxon>Hymenobacteraceae</taxon>
        <taxon>Pontibacter</taxon>
    </lineage>
</organism>
<reference evidence="3" key="1">
    <citation type="submission" date="2017-06" db="EMBL/GenBank/DDBJ databases">
        <authorList>
            <person name="Varghese N."/>
            <person name="Submissions S."/>
        </authorList>
    </citation>
    <scope>NUCLEOTIDE SEQUENCE [LARGE SCALE GENOMIC DNA]</scope>
    <source>
        <strain evidence="3">NKM1</strain>
    </source>
</reference>
<sequence>MREVKVGKLLFKAKAIQLIVLAFFIDGVILGGFIASSILGDKNINIFLLMILLIITWVPLFSTISKNVEELP</sequence>
<protein>
    <recommendedName>
        <fullName evidence="4">RDD family protein</fullName>
    </recommendedName>
</protein>
<evidence type="ECO:0008006" key="4">
    <source>
        <dbReference type="Google" id="ProtNLM"/>
    </source>
</evidence>
<dbReference type="OrthoDB" id="1373176at2"/>
<accession>A0A239KQQ6</accession>